<dbReference type="GO" id="GO:0005634">
    <property type="term" value="C:nucleus"/>
    <property type="evidence" value="ECO:0007669"/>
    <property type="project" value="TreeGrafter"/>
</dbReference>
<dbReference type="SMART" id="SM00249">
    <property type="entry name" value="PHD"/>
    <property type="match status" value="1"/>
</dbReference>
<gene>
    <name evidence="10" type="ORF">FA15DRAFT_663824</name>
</gene>
<feature type="compositionally biased region" description="Low complexity" evidence="8">
    <location>
        <begin position="553"/>
        <end position="567"/>
    </location>
</feature>
<feature type="compositionally biased region" description="Basic and acidic residues" evidence="8">
    <location>
        <begin position="435"/>
        <end position="445"/>
    </location>
</feature>
<dbReference type="SUPFAM" id="SSF46942">
    <property type="entry name" value="Elongation factor TFIIS domain 2"/>
    <property type="match status" value="1"/>
</dbReference>
<feature type="compositionally biased region" description="Basic and acidic residues" evidence="8">
    <location>
        <begin position="127"/>
        <end position="137"/>
    </location>
</feature>
<dbReference type="InterPro" id="IPR019787">
    <property type="entry name" value="Znf_PHD-finger"/>
</dbReference>
<dbReference type="AlphaFoldDB" id="A0A5C3LAH1"/>
<keyword evidence="4" id="KW-0479">Metal-binding</keyword>
<protein>
    <recommendedName>
        <fullName evidence="3">Transcription factor BYE1</fullName>
    </recommendedName>
</protein>
<evidence type="ECO:0000256" key="8">
    <source>
        <dbReference type="SAM" id="MobiDB-lite"/>
    </source>
</evidence>
<comment type="similarity">
    <text evidence="2">Belongs to the BYE1 family.</text>
</comment>
<dbReference type="InterPro" id="IPR003618">
    <property type="entry name" value="TFIIS_cen_dom"/>
</dbReference>
<dbReference type="Pfam" id="PF07744">
    <property type="entry name" value="SPOC"/>
    <property type="match status" value="1"/>
</dbReference>
<dbReference type="PROSITE" id="PS01359">
    <property type="entry name" value="ZF_PHD_1"/>
    <property type="match status" value="1"/>
</dbReference>
<dbReference type="EMBL" id="ML210148">
    <property type="protein sequence ID" value="TFK29665.1"/>
    <property type="molecule type" value="Genomic_DNA"/>
</dbReference>
<evidence type="ECO:0000313" key="11">
    <source>
        <dbReference type="Proteomes" id="UP000307440"/>
    </source>
</evidence>
<feature type="region of interest" description="Disordered" evidence="8">
    <location>
        <begin position="948"/>
        <end position="1099"/>
    </location>
</feature>
<feature type="compositionally biased region" description="Polar residues" evidence="8">
    <location>
        <begin position="568"/>
        <end position="586"/>
    </location>
</feature>
<comment type="function">
    <text evidence="1">Negative regulator of transcription elongation.</text>
</comment>
<dbReference type="Gene3D" id="1.10.472.30">
    <property type="entry name" value="Transcription elongation factor S-II, central domain"/>
    <property type="match status" value="1"/>
</dbReference>
<feature type="compositionally biased region" description="Pro residues" evidence="8">
    <location>
        <begin position="996"/>
        <end position="1030"/>
    </location>
</feature>
<dbReference type="Gene3D" id="3.30.40.10">
    <property type="entry name" value="Zinc/RING finger domain, C3HC4 (zinc finger)"/>
    <property type="match status" value="1"/>
</dbReference>
<evidence type="ECO:0000256" key="6">
    <source>
        <dbReference type="ARBA" id="ARBA00022833"/>
    </source>
</evidence>
<dbReference type="InterPro" id="IPR013083">
    <property type="entry name" value="Znf_RING/FYVE/PHD"/>
</dbReference>
<dbReference type="GO" id="GO:0006351">
    <property type="term" value="P:DNA-templated transcription"/>
    <property type="evidence" value="ECO:0007669"/>
    <property type="project" value="InterPro"/>
</dbReference>
<name>A0A5C3LAH1_COPMA</name>
<feature type="region of interest" description="Disordered" evidence="8">
    <location>
        <begin position="1"/>
        <end position="53"/>
    </location>
</feature>
<evidence type="ECO:0000256" key="1">
    <source>
        <dbReference type="ARBA" id="ARBA00002311"/>
    </source>
</evidence>
<feature type="compositionally biased region" description="Basic and acidic residues" evidence="8">
    <location>
        <begin position="1032"/>
        <end position="1050"/>
    </location>
</feature>
<dbReference type="InterPro" id="IPR019786">
    <property type="entry name" value="Zinc_finger_PHD-type_CS"/>
</dbReference>
<dbReference type="InterPro" id="IPR001965">
    <property type="entry name" value="Znf_PHD"/>
</dbReference>
<feature type="compositionally biased region" description="Basic and acidic residues" evidence="8">
    <location>
        <begin position="166"/>
        <end position="178"/>
    </location>
</feature>
<reference evidence="10 11" key="1">
    <citation type="journal article" date="2019" name="Nat. Ecol. Evol.">
        <title>Megaphylogeny resolves global patterns of mushroom evolution.</title>
        <authorList>
            <person name="Varga T."/>
            <person name="Krizsan K."/>
            <person name="Foldi C."/>
            <person name="Dima B."/>
            <person name="Sanchez-Garcia M."/>
            <person name="Sanchez-Ramirez S."/>
            <person name="Szollosi G.J."/>
            <person name="Szarkandi J.G."/>
            <person name="Papp V."/>
            <person name="Albert L."/>
            <person name="Andreopoulos W."/>
            <person name="Angelini C."/>
            <person name="Antonin V."/>
            <person name="Barry K.W."/>
            <person name="Bougher N.L."/>
            <person name="Buchanan P."/>
            <person name="Buyck B."/>
            <person name="Bense V."/>
            <person name="Catcheside P."/>
            <person name="Chovatia M."/>
            <person name="Cooper J."/>
            <person name="Damon W."/>
            <person name="Desjardin D."/>
            <person name="Finy P."/>
            <person name="Geml J."/>
            <person name="Haridas S."/>
            <person name="Hughes K."/>
            <person name="Justo A."/>
            <person name="Karasinski D."/>
            <person name="Kautmanova I."/>
            <person name="Kiss B."/>
            <person name="Kocsube S."/>
            <person name="Kotiranta H."/>
            <person name="LaButti K.M."/>
            <person name="Lechner B.E."/>
            <person name="Liimatainen K."/>
            <person name="Lipzen A."/>
            <person name="Lukacs Z."/>
            <person name="Mihaltcheva S."/>
            <person name="Morgado L.N."/>
            <person name="Niskanen T."/>
            <person name="Noordeloos M.E."/>
            <person name="Ohm R.A."/>
            <person name="Ortiz-Santana B."/>
            <person name="Ovrebo C."/>
            <person name="Racz N."/>
            <person name="Riley R."/>
            <person name="Savchenko A."/>
            <person name="Shiryaev A."/>
            <person name="Soop K."/>
            <person name="Spirin V."/>
            <person name="Szebenyi C."/>
            <person name="Tomsovsky M."/>
            <person name="Tulloss R.E."/>
            <person name="Uehling J."/>
            <person name="Grigoriev I.V."/>
            <person name="Vagvolgyi C."/>
            <person name="Papp T."/>
            <person name="Martin F.M."/>
            <person name="Miettinen O."/>
            <person name="Hibbett D.S."/>
            <person name="Nagy L.G."/>
        </authorList>
    </citation>
    <scope>NUCLEOTIDE SEQUENCE [LARGE SCALE GENOMIC DNA]</scope>
    <source>
        <strain evidence="10 11">CBS 121175</strain>
    </source>
</reference>
<sequence length="1099" mass="119732">MATRTKAKSVSAAGKAYRQAKKTPGTSPAPGSDSALNGKNKLPKSISQRGKDKSVVDTREVLCTCSQGDNGSPMVLCGECRIWYHFTCVDLAESDADDICFYVCPSCAETTGRRTTRTWEGPSAFETDEKPATKTDVKTQPPKPTKTPVAKKALPDESEEEESSEDEYRMKVDSERKVKGPVSKRRRAPISSGTELDSSDSDSHKRQKRRLRKASPSPIPSRATDIKRKNSTSDVSSRLKRKKSGHSSAAEDPTRKYCLSKLEEMFRDIFFRYPHVQKPDSTEIVAKTVEDMTEDEKAALTQESKQFAADLEQCVFDTFAEPDKTGNKHAGVNYKDRYLMLQFNLSKSDRVVIHQRITARDVTPKDLSLMSPTDLASEETKQSIKIAEQEALEHSILPKVIAPRAKITHKGFEDIEVNGESRAAAGIDPEAQMEAEERRERERLARAKGVQRQRTASMSIPPESPTVMQSSTPSDAWGAPPPVPAHVTAQSPVKEREGSHPHAQDAPELNLADLINIDEEPASSAAASPVAGKAPQTSALSLDPFARPTQGTAASSSSDSVLADNASPPAQQQQEKPTFDLSSLWINANKEKSKEDENPDSDGEAPMVLSPRSISPPYLTDEPQSILSEDIDTPADNEPDFDMLFADERADTDPHDLLSVESMPQVWKGKLSMPLDSSIPQDTSLTARQVGGTPIDPTSLLWKTLFPSDQLRIDGRVPVASSATYLTQMRLSHVKELCAVIFTPSEEKDEASFKTLSDFLVAKGRHGLVFPWGARPKEYHPGKELYIIPLGANEAVPEYMELLDHLKIPKHRHRNYLIGIYVLTKGKLAAPPPPPPPPIAPPVPTTASVIAPPRPMPISSYPTASNTPTPVPPIFTSSAPPTAVPSLSSNPIPVPPIAPSPVSSILGGLTAGLPPGIDPAALKAEIESLTPEQIQGLLALTRGAMHVPPPAPPVPPPQPQISIPNAFHSYPPHPSVSHHVPPSISAPQSWQSPGSPYVPPQPYPAWGVPPPPPPPPPVQSRPHGQSPPRPSHSGERFDRGPHHGDRDNRGYRGKNRGGRGLHSASDRGQGPRDQREREGHYRPVDSGWPRKKSNNQPHW</sequence>
<evidence type="ECO:0000256" key="3">
    <source>
        <dbReference type="ARBA" id="ARBA00021616"/>
    </source>
</evidence>
<evidence type="ECO:0000256" key="2">
    <source>
        <dbReference type="ARBA" id="ARBA00011050"/>
    </source>
</evidence>
<dbReference type="InterPro" id="IPR036575">
    <property type="entry name" value="TFIIS_cen_dom_sf"/>
</dbReference>
<dbReference type="Pfam" id="PF00628">
    <property type="entry name" value="PHD"/>
    <property type="match status" value="1"/>
</dbReference>
<dbReference type="Proteomes" id="UP000307440">
    <property type="component" value="Unassembled WGS sequence"/>
</dbReference>
<keyword evidence="6" id="KW-0862">Zinc</keyword>
<keyword evidence="5" id="KW-0863">Zinc-finger</keyword>
<evidence type="ECO:0000313" key="10">
    <source>
        <dbReference type="EMBL" id="TFK29665.1"/>
    </source>
</evidence>
<keyword evidence="11" id="KW-1185">Reference proteome</keyword>
<dbReference type="PANTHER" id="PTHR11477">
    <property type="entry name" value="TRANSCRIPTION FACTOR S-II ZINC FINGER DOMAIN-CONTAINING PROTEIN"/>
    <property type="match status" value="1"/>
</dbReference>
<evidence type="ECO:0000259" key="9">
    <source>
        <dbReference type="PROSITE" id="PS51321"/>
    </source>
</evidence>
<feature type="compositionally biased region" description="Low complexity" evidence="8">
    <location>
        <begin position="522"/>
        <end position="535"/>
    </location>
</feature>
<feature type="region of interest" description="Disordered" evidence="8">
    <location>
        <begin position="113"/>
        <end position="253"/>
    </location>
</feature>
<keyword evidence="7" id="KW-0539">Nucleus</keyword>
<evidence type="ECO:0000256" key="4">
    <source>
        <dbReference type="ARBA" id="ARBA00022723"/>
    </source>
</evidence>
<dbReference type="InterPro" id="IPR011011">
    <property type="entry name" value="Znf_FYVE_PHD"/>
</dbReference>
<feature type="compositionally biased region" description="Basic and acidic residues" evidence="8">
    <location>
        <begin position="1069"/>
        <end position="1083"/>
    </location>
</feature>
<evidence type="ECO:0000256" key="7">
    <source>
        <dbReference type="ARBA" id="ARBA00023242"/>
    </source>
</evidence>
<dbReference type="Pfam" id="PF07500">
    <property type="entry name" value="TFIIS_M"/>
    <property type="match status" value="1"/>
</dbReference>
<feature type="domain" description="TFIIS central" evidence="9">
    <location>
        <begin position="254"/>
        <end position="403"/>
    </location>
</feature>
<dbReference type="PROSITE" id="PS51321">
    <property type="entry name" value="TFIIS_CENTRAL"/>
    <property type="match status" value="1"/>
</dbReference>
<feature type="compositionally biased region" description="Pro residues" evidence="8">
    <location>
        <begin position="948"/>
        <end position="959"/>
    </location>
</feature>
<dbReference type="GO" id="GO:0008270">
    <property type="term" value="F:zinc ion binding"/>
    <property type="evidence" value="ECO:0007669"/>
    <property type="project" value="UniProtKB-KW"/>
</dbReference>
<dbReference type="OrthoDB" id="436852at2759"/>
<proteinExistence type="inferred from homology"/>
<dbReference type="SUPFAM" id="SSF57903">
    <property type="entry name" value="FYVE/PHD zinc finger"/>
    <property type="match status" value="1"/>
</dbReference>
<dbReference type="PANTHER" id="PTHR11477:SF0">
    <property type="entry name" value="IP08861P-RELATED"/>
    <property type="match status" value="1"/>
</dbReference>
<dbReference type="STRING" id="230819.A0A5C3LAH1"/>
<dbReference type="CDD" id="cd21538">
    <property type="entry name" value="SPOC_TFIIS"/>
    <property type="match status" value="1"/>
</dbReference>
<organism evidence="10 11">
    <name type="scientific">Coprinopsis marcescibilis</name>
    <name type="common">Agaric fungus</name>
    <name type="synonym">Psathyrella marcescibilis</name>
    <dbReference type="NCBI Taxonomy" id="230819"/>
    <lineage>
        <taxon>Eukaryota</taxon>
        <taxon>Fungi</taxon>
        <taxon>Dikarya</taxon>
        <taxon>Basidiomycota</taxon>
        <taxon>Agaricomycotina</taxon>
        <taxon>Agaricomycetes</taxon>
        <taxon>Agaricomycetidae</taxon>
        <taxon>Agaricales</taxon>
        <taxon>Agaricineae</taxon>
        <taxon>Psathyrellaceae</taxon>
        <taxon>Coprinopsis</taxon>
    </lineage>
</organism>
<accession>A0A5C3LAH1</accession>
<dbReference type="InterPro" id="IPR012921">
    <property type="entry name" value="SPOC_C"/>
</dbReference>
<feature type="compositionally biased region" description="Acidic residues" evidence="8">
    <location>
        <begin position="156"/>
        <end position="165"/>
    </location>
</feature>
<feature type="compositionally biased region" description="Low complexity" evidence="8">
    <location>
        <begin position="960"/>
        <end position="983"/>
    </location>
</feature>
<feature type="compositionally biased region" description="Basic and acidic residues" evidence="8">
    <location>
        <begin position="493"/>
        <end position="505"/>
    </location>
</feature>
<feature type="region of interest" description="Disordered" evidence="8">
    <location>
        <begin position="420"/>
        <end position="622"/>
    </location>
</feature>
<evidence type="ECO:0000256" key="5">
    <source>
        <dbReference type="ARBA" id="ARBA00022771"/>
    </source>
</evidence>